<dbReference type="PANTHER" id="PTHR21015">
    <property type="entry name" value="UDP-N-ACETYLGLUCOSAMINE--N-ACETYLMURAMYL-(PENTAPEPTIDE) PYROPHOSPHORYL-UNDECAPRENOL N-ACETYLGLUCOSAMINE TRANSFERASE 1"/>
    <property type="match status" value="1"/>
</dbReference>
<evidence type="ECO:0000259" key="11">
    <source>
        <dbReference type="Pfam" id="PF04101"/>
    </source>
</evidence>
<evidence type="ECO:0000256" key="6">
    <source>
        <dbReference type="ARBA" id="ARBA00022984"/>
    </source>
</evidence>
<dbReference type="AlphaFoldDB" id="A0A644W2E6"/>
<dbReference type="Gene3D" id="3.40.50.2000">
    <property type="entry name" value="Glycogen Phosphorylase B"/>
    <property type="match status" value="2"/>
</dbReference>
<keyword evidence="3 12" id="KW-0328">Glycosyltransferase</keyword>
<evidence type="ECO:0000256" key="7">
    <source>
        <dbReference type="ARBA" id="ARBA00023136"/>
    </source>
</evidence>
<dbReference type="GO" id="GO:0005975">
    <property type="term" value="P:carbohydrate metabolic process"/>
    <property type="evidence" value="ECO:0007669"/>
    <property type="project" value="InterPro"/>
</dbReference>
<keyword evidence="8" id="KW-0131">Cell cycle</keyword>
<dbReference type="SUPFAM" id="SSF53756">
    <property type="entry name" value="UDP-Glycosyltransferase/glycogen phosphorylase"/>
    <property type="match status" value="1"/>
</dbReference>
<name>A0A644W2E6_9ZZZZ</name>
<evidence type="ECO:0000256" key="3">
    <source>
        <dbReference type="ARBA" id="ARBA00022676"/>
    </source>
</evidence>
<evidence type="ECO:0000256" key="1">
    <source>
        <dbReference type="ARBA" id="ARBA00022475"/>
    </source>
</evidence>
<dbReference type="InterPro" id="IPR006009">
    <property type="entry name" value="GlcNAc_MurG"/>
</dbReference>
<keyword evidence="7" id="KW-0472">Membrane</keyword>
<evidence type="ECO:0000259" key="10">
    <source>
        <dbReference type="Pfam" id="PF03033"/>
    </source>
</evidence>
<dbReference type="InterPro" id="IPR007235">
    <property type="entry name" value="Glyco_trans_28_C"/>
</dbReference>
<dbReference type="CDD" id="cd03785">
    <property type="entry name" value="GT28_MurG"/>
    <property type="match status" value="1"/>
</dbReference>
<protein>
    <submittedName>
        <fullName evidence="12">UDP-N-acetylglucosamine--N-acetylmuramyl-(Pentapeptide) pyrophosphoryl-undecaprenol N-acetylglucosamine transferase</fullName>
        <ecNumber evidence="12">2.4.1.227</ecNumber>
    </submittedName>
</protein>
<dbReference type="EC" id="2.4.1.227" evidence="12"/>
<dbReference type="GO" id="GO:0009252">
    <property type="term" value="P:peptidoglycan biosynthetic process"/>
    <property type="evidence" value="ECO:0007669"/>
    <property type="project" value="UniProtKB-KW"/>
</dbReference>
<organism evidence="12">
    <name type="scientific">bioreactor metagenome</name>
    <dbReference type="NCBI Taxonomy" id="1076179"/>
    <lineage>
        <taxon>unclassified sequences</taxon>
        <taxon>metagenomes</taxon>
        <taxon>ecological metagenomes</taxon>
    </lineage>
</organism>
<evidence type="ECO:0000313" key="12">
    <source>
        <dbReference type="EMBL" id="MPL97610.1"/>
    </source>
</evidence>
<dbReference type="PANTHER" id="PTHR21015:SF22">
    <property type="entry name" value="GLYCOSYLTRANSFERASE"/>
    <property type="match status" value="1"/>
</dbReference>
<keyword evidence="4 12" id="KW-0808">Transferase</keyword>
<dbReference type="GO" id="GO:0050511">
    <property type="term" value="F:undecaprenyldiphospho-muramoylpentapeptide beta-N-acetylglucosaminyltransferase activity"/>
    <property type="evidence" value="ECO:0007669"/>
    <property type="project" value="InterPro"/>
</dbReference>
<evidence type="ECO:0000256" key="8">
    <source>
        <dbReference type="ARBA" id="ARBA00023306"/>
    </source>
</evidence>
<evidence type="ECO:0000256" key="5">
    <source>
        <dbReference type="ARBA" id="ARBA00022960"/>
    </source>
</evidence>
<feature type="domain" description="Glycosyl transferase family 28 C-terminal" evidence="11">
    <location>
        <begin position="195"/>
        <end position="358"/>
    </location>
</feature>
<sequence>MKTRKPKFIFSAGGTGGHIYPALATADALRNLLPEAEILFIGAENRMEMEKVPHHGYPIIGLPIQGLQRRLTLKNFIVPFKVIASLYKARKILKQFKPDVVAGFGGYASGPVLRKASRMGIPTVLQEQNSFPGLTNRILSKKADVICVAYPGMENYFSPEKIVFTGNPIRSEIFNQSISLAEGRKFFGLDPHKTTILAIGGSLGARTINDSVCSMIPGITSKDYQIIWQTGKQYSYQKCPNISPEKSNNIFVHEFIFEMPQAYAAADVIISRAGAIAVSEIAAVAKPVVFVPSPNVTDDHQTKNAMVLVNSKAGLMVKDAEASEKLEETLFSLIEDKVLQSEMSANLKQLAMPDAAVRIAEKIVELRKTKLNER</sequence>
<dbReference type="EMBL" id="VSSQ01000565">
    <property type="protein sequence ID" value="MPL97610.1"/>
    <property type="molecule type" value="Genomic_DNA"/>
</dbReference>
<keyword evidence="1" id="KW-1003">Cell membrane</keyword>
<dbReference type="GO" id="GO:0071555">
    <property type="term" value="P:cell wall organization"/>
    <property type="evidence" value="ECO:0007669"/>
    <property type="project" value="UniProtKB-KW"/>
</dbReference>
<dbReference type="Pfam" id="PF04101">
    <property type="entry name" value="Glyco_tran_28_C"/>
    <property type="match status" value="1"/>
</dbReference>
<accession>A0A644W2E6</accession>
<keyword evidence="6" id="KW-0573">Peptidoglycan synthesis</keyword>
<keyword evidence="5" id="KW-0133">Cell shape</keyword>
<dbReference type="GO" id="GO:0008360">
    <property type="term" value="P:regulation of cell shape"/>
    <property type="evidence" value="ECO:0007669"/>
    <property type="project" value="UniProtKB-KW"/>
</dbReference>
<comment type="caution">
    <text evidence="12">The sequence shown here is derived from an EMBL/GenBank/DDBJ whole genome shotgun (WGS) entry which is preliminary data.</text>
</comment>
<keyword evidence="9" id="KW-0961">Cell wall biogenesis/degradation</keyword>
<reference evidence="12" key="1">
    <citation type="submission" date="2019-08" db="EMBL/GenBank/DDBJ databases">
        <authorList>
            <person name="Kucharzyk K."/>
            <person name="Murdoch R.W."/>
            <person name="Higgins S."/>
            <person name="Loffler F."/>
        </authorList>
    </citation>
    <scope>NUCLEOTIDE SEQUENCE</scope>
</reference>
<dbReference type="HAMAP" id="MF_00033">
    <property type="entry name" value="MurG"/>
    <property type="match status" value="1"/>
</dbReference>
<dbReference type="GO" id="GO:0051301">
    <property type="term" value="P:cell division"/>
    <property type="evidence" value="ECO:0007669"/>
    <property type="project" value="UniProtKB-KW"/>
</dbReference>
<gene>
    <name evidence="12" type="primary">murG_20</name>
    <name evidence="12" type="ORF">SDC9_43802</name>
</gene>
<evidence type="ECO:0000256" key="4">
    <source>
        <dbReference type="ARBA" id="ARBA00022679"/>
    </source>
</evidence>
<keyword evidence="2" id="KW-0132">Cell division</keyword>
<dbReference type="Pfam" id="PF03033">
    <property type="entry name" value="Glyco_transf_28"/>
    <property type="match status" value="1"/>
</dbReference>
<dbReference type="NCBIfam" id="TIGR01133">
    <property type="entry name" value="murG"/>
    <property type="match status" value="1"/>
</dbReference>
<proteinExistence type="inferred from homology"/>
<dbReference type="InterPro" id="IPR004276">
    <property type="entry name" value="GlycoTrans_28_N"/>
</dbReference>
<evidence type="ECO:0000256" key="2">
    <source>
        <dbReference type="ARBA" id="ARBA00022618"/>
    </source>
</evidence>
<feature type="domain" description="Glycosyltransferase family 28 N-terminal" evidence="10">
    <location>
        <begin position="8"/>
        <end position="146"/>
    </location>
</feature>
<evidence type="ECO:0000256" key="9">
    <source>
        <dbReference type="ARBA" id="ARBA00023316"/>
    </source>
</evidence>